<evidence type="ECO:0000256" key="5">
    <source>
        <dbReference type="ARBA" id="ARBA00022574"/>
    </source>
</evidence>
<dbReference type="Gene3D" id="1.25.10.10">
    <property type="entry name" value="Leucine-rich Repeat Variant"/>
    <property type="match status" value="1"/>
</dbReference>
<feature type="repeat" description="WD" evidence="8">
    <location>
        <begin position="103"/>
        <end position="134"/>
    </location>
</feature>
<keyword evidence="5 8" id="KW-0853">WD repeat</keyword>
<evidence type="ECO:0000256" key="6">
    <source>
        <dbReference type="ARBA" id="ARBA00022737"/>
    </source>
</evidence>
<evidence type="ECO:0000256" key="3">
    <source>
        <dbReference type="ARBA" id="ARBA00008495"/>
    </source>
</evidence>
<feature type="region of interest" description="Disordered" evidence="9">
    <location>
        <begin position="453"/>
        <end position="509"/>
    </location>
</feature>
<dbReference type="InterPro" id="IPR013535">
    <property type="entry name" value="PUL_dom"/>
</dbReference>
<dbReference type="InParanoid" id="A0A1C7NKZ2"/>
<gene>
    <name evidence="12" type="primary">PLAA</name>
    <name evidence="12" type="ORF">A0J61_02156</name>
</gene>
<name>A0A1C7NKZ2_9FUNG</name>
<dbReference type="GO" id="GO:0005737">
    <property type="term" value="C:cytoplasm"/>
    <property type="evidence" value="ECO:0007669"/>
    <property type="project" value="UniProtKB-SubCell"/>
</dbReference>
<keyword evidence="7" id="KW-0539">Nucleus</keyword>
<evidence type="ECO:0000259" key="11">
    <source>
        <dbReference type="PROSITE" id="PS51396"/>
    </source>
</evidence>
<keyword evidence="4" id="KW-0963">Cytoplasm</keyword>
<proteinExistence type="inferred from homology"/>
<feature type="repeat" description="WD" evidence="8">
    <location>
        <begin position="181"/>
        <end position="214"/>
    </location>
</feature>
<evidence type="ECO:0000256" key="1">
    <source>
        <dbReference type="ARBA" id="ARBA00004123"/>
    </source>
</evidence>
<comment type="subcellular location">
    <subcellularLocation>
        <location evidence="2">Cytoplasm</location>
    </subcellularLocation>
    <subcellularLocation>
        <location evidence="1">Nucleus</location>
    </subcellularLocation>
</comment>
<dbReference type="InterPro" id="IPR015943">
    <property type="entry name" value="WD40/YVTN_repeat-like_dom_sf"/>
</dbReference>
<dbReference type="Pfam" id="PF09070">
    <property type="entry name" value="PFU"/>
    <property type="match status" value="1"/>
</dbReference>
<dbReference type="AlphaFoldDB" id="A0A1C7NKZ2"/>
<comment type="caution">
    <text evidence="12">The sequence shown here is derived from an EMBL/GenBank/DDBJ whole genome shotgun (WGS) entry which is preliminary data.</text>
</comment>
<reference evidence="12 13" key="1">
    <citation type="submission" date="2016-03" db="EMBL/GenBank/DDBJ databases">
        <title>Choanephora cucurbitarum.</title>
        <authorList>
            <person name="Min B."/>
            <person name="Park H."/>
            <person name="Park J.-H."/>
            <person name="Shin H.-D."/>
            <person name="Choi I.-G."/>
        </authorList>
    </citation>
    <scope>NUCLEOTIDE SEQUENCE [LARGE SCALE GENOMIC DNA]</scope>
    <source>
        <strain evidence="12 13">KUS-F28377</strain>
    </source>
</reference>
<keyword evidence="13" id="KW-1185">Reference proteome</keyword>
<dbReference type="PANTHER" id="PTHR19849">
    <property type="entry name" value="PHOSPHOLIPASE A-2-ACTIVATING PROTEIN"/>
    <property type="match status" value="1"/>
</dbReference>
<comment type="similarity">
    <text evidence="3">Belongs to the WD repeat PLAP family.</text>
</comment>
<feature type="compositionally biased region" description="Gly residues" evidence="9">
    <location>
        <begin position="497"/>
        <end position="509"/>
    </location>
</feature>
<evidence type="ECO:0000313" key="13">
    <source>
        <dbReference type="Proteomes" id="UP000093000"/>
    </source>
</evidence>
<evidence type="ECO:0000256" key="8">
    <source>
        <dbReference type="PROSITE-ProRule" id="PRU00221"/>
    </source>
</evidence>
<sequence length="783" mass="85605">MTLPFRLSFTLEKHTQDVKAVIACSSDIIVSAARDKTVQSWQRTSPTSFSLQHTYLGHSHFVNALTYRRSDATFPQGLIVSAGSDKLIHVYDPHQPQEPRYVLVGHTENVCALTTTPSGHFVSGSWDNKAIVWKDFQQAYVLEGHTAAVWAVLAIDDDLILTASADKSIRLWRDGKLIHVYQGHTEAVRGLALVPGIGFISCSNDGTLRVWTLEGECLQQLDGHTSFVYSVGVLSTGEYVSSGEDRTVRVWKDGQCIQTLHQPCISVWSVAVLPNDDIVVGGSDAMVRTFTRNQDRTATEDMLKAFEELLASQAIPSNQIGDLNKDKLPGPEALASPGQKEGQVIMVNMGSTVEAHQWSAQSQSWQKIGEVVGSKDRSKQTFEGKEYDYVFDIDIGAGPGGNLKLPYNVTENPYDAAQKFLIKHNLDQAFLDQVADFILKNAEGVSVGSSGYQDPFTGGNRYTPGSNPTTSSTGYMDPFTGGGSYRPTTGTNNTYGGASGGDPLTGGGSYRPASSTRLLPIKTYLTLKQAVPDAVLKKIHTLNNEMNDSIKLSEQELASLANIVQYLKAPQGSLDDLSVIVSMALKWPIEQRFPALDLIRLLTLYAPIQLADQTPQKSIVQFLKEVGGLSADQPANENNAMLAYRGLANLFHQEQGRLLVWKECQTLADVLSVDVSGRFKSKNARLAQSTLAVNLSVLLSSHQEGEIQLGLTGTLVELLKDEKDDENLYRFLMALGTLISQSKTCKEVAIIMEAKTQLQLIQSQKSGQERMQKATVEVLSLLA</sequence>
<feature type="repeat" description="WD" evidence="8">
    <location>
        <begin position="142"/>
        <end position="172"/>
    </location>
</feature>
<keyword evidence="6" id="KW-0677">Repeat</keyword>
<evidence type="ECO:0000256" key="7">
    <source>
        <dbReference type="ARBA" id="ARBA00023242"/>
    </source>
</evidence>
<dbReference type="PROSITE" id="PS50294">
    <property type="entry name" value="WD_REPEATS_REGION"/>
    <property type="match status" value="2"/>
</dbReference>
<dbReference type="PANTHER" id="PTHR19849:SF0">
    <property type="entry name" value="PHOSPHOLIPASE A-2-ACTIVATING PROTEIN"/>
    <property type="match status" value="1"/>
</dbReference>
<protein>
    <submittedName>
        <fullName evidence="12">Phospholipase A-2-activating protein</fullName>
    </submittedName>
</protein>
<feature type="repeat" description="WD" evidence="8">
    <location>
        <begin position="221"/>
        <end position="252"/>
    </location>
</feature>
<evidence type="ECO:0000256" key="9">
    <source>
        <dbReference type="SAM" id="MobiDB-lite"/>
    </source>
</evidence>
<feature type="compositionally biased region" description="Polar residues" evidence="9">
    <location>
        <begin position="486"/>
        <end position="496"/>
    </location>
</feature>
<evidence type="ECO:0000259" key="10">
    <source>
        <dbReference type="PROSITE" id="PS51394"/>
    </source>
</evidence>
<dbReference type="InterPro" id="IPR036322">
    <property type="entry name" value="WD40_repeat_dom_sf"/>
</dbReference>
<feature type="domain" description="PFU" evidence="10">
    <location>
        <begin position="357"/>
        <end position="452"/>
    </location>
</feature>
<dbReference type="Gene3D" id="2.130.10.10">
    <property type="entry name" value="YVTN repeat-like/Quinoprotein amine dehydrogenase"/>
    <property type="match status" value="1"/>
</dbReference>
<dbReference type="Gene3D" id="3.10.20.870">
    <property type="entry name" value="PFU (PLAA family ubiquitin binding), C-terminal domain"/>
    <property type="match status" value="1"/>
</dbReference>
<dbReference type="PROSITE" id="PS51396">
    <property type="entry name" value="PUL"/>
    <property type="match status" value="1"/>
</dbReference>
<evidence type="ECO:0000313" key="12">
    <source>
        <dbReference type="EMBL" id="OBZ89791.1"/>
    </source>
</evidence>
<dbReference type="InterPro" id="IPR015155">
    <property type="entry name" value="PFU"/>
</dbReference>
<dbReference type="GO" id="GO:0005634">
    <property type="term" value="C:nucleus"/>
    <property type="evidence" value="ECO:0007669"/>
    <property type="project" value="UniProtKB-SubCell"/>
</dbReference>
<dbReference type="GO" id="GO:0010992">
    <property type="term" value="P:ubiquitin recycling"/>
    <property type="evidence" value="ECO:0007669"/>
    <property type="project" value="TreeGrafter"/>
</dbReference>
<dbReference type="PROSITE" id="PS51394">
    <property type="entry name" value="PFU"/>
    <property type="match status" value="1"/>
</dbReference>
<evidence type="ECO:0000256" key="4">
    <source>
        <dbReference type="ARBA" id="ARBA00022490"/>
    </source>
</evidence>
<dbReference type="SMART" id="SM00320">
    <property type="entry name" value="WD40"/>
    <property type="match status" value="7"/>
</dbReference>
<dbReference type="EMBL" id="LUGH01000078">
    <property type="protein sequence ID" value="OBZ89791.1"/>
    <property type="molecule type" value="Genomic_DNA"/>
</dbReference>
<dbReference type="SUPFAM" id="SSF50978">
    <property type="entry name" value="WD40 repeat-like"/>
    <property type="match status" value="1"/>
</dbReference>
<evidence type="ECO:0000256" key="2">
    <source>
        <dbReference type="ARBA" id="ARBA00004496"/>
    </source>
</evidence>
<dbReference type="Pfam" id="PF08324">
    <property type="entry name" value="PUL"/>
    <property type="match status" value="1"/>
</dbReference>
<dbReference type="OrthoDB" id="10265988at2759"/>
<dbReference type="Proteomes" id="UP000093000">
    <property type="component" value="Unassembled WGS sequence"/>
</dbReference>
<dbReference type="FunFam" id="2.130.10.10:FF:000175">
    <property type="entry name" value="Phospholipase A-2-activating protein"/>
    <property type="match status" value="1"/>
</dbReference>
<dbReference type="InterPro" id="IPR001680">
    <property type="entry name" value="WD40_rpt"/>
</dbReference>
<dbReference type="GO" id="GO:0043130">
    <property type="term" value="F:ubiquitin binding"/>
    <property type="evidence" value="ECO:0007669"/>
    <property type="project" value="TreeGrafter"/>
</dbReference>
<dbReference type="CDD" id="cd00200">
    <property type="entry name" value="WD40"/>
    <property type="match status" value="1"/>
</dbReference>
<dbReference type="PROSITE" id="PS50082">
    <property type="entry name" value="WD_REPEATS_2"/>
    <property type="match status" value="4"/>
</dbReference>
<dbReference type="STRING" id="101091.A0A1C7NKZ2"/>
<dbReference type="FunCoup" id="A0A1C7NKZ2">
    <property type="interactions" value="1278"/>
</dbReference>
<accession>A0A1C7NKZ2</accession>
<dbReference type="GO" id="GO:0043161">
    <property type="term" value="P:proteasome-mediated ubiquitin-dependent protein catabolic process"/>
    <property type="evidence" value="ECO:0007669"/>
    <property type="project" value="TreeGrafter"/>
</dbReference>
<dbReference type="InterPro" id="IPR011989">
    <property type="entry name" value="ARM-like"/>
</dbReference>
<feature type="domain" description="PUL" evidence="11">
    <location>
        <begin position="517"/>
        <end position="781"/>
    </location>
</feature>
<feature type="compositionally biased region" description="Low complexity" evidence="9">
    <location>
        <begin position="463"/>
        <end position="474"/>
    </location>
</feature>
<dbReference type="InterPro" id="IPR038122">
    <property type="entry name" value="PFU_sf"/>
</dbReference>
<organism evidence="12 13">
    <name type="scientific">Choanephora cucurbitarum</name>
    <dbReference type="NCBI Taxonomy" id="101091"/>
    <lineage>
        <taxon>Eukaryota</taxon>
        <taxon>Fungi</taxon>
        <taxon>Fungi incertae sedis</taxon>
        <taxon>Mucoromycota</taxon>
        <taxon>Mucoromycotina</taxon>
        <taxon>Mucoromycetes</taxon>
        <taxon>Mucorales</taxon>
        <taxon>Mucorineae</taxon>
        <taxon>Choanephoraceae</taxon>
        <taxon>Choanephoroideae</taxon>
        <taxon>Choanephora</taxon>
    </lineage>
</organism>
<dbReference type="Pfam" id="PF00400">
    <property type="entry name" value="WD40"/>
    <property type="match status" value="7"/>
</dbReference>